<organism evidence="7 8">
    <name type="scientific">Haloplanus rallus</name>
    <dbReference type="NCBI Taxonomy" id="1816183"/>
    <lineage>
        <taxon>Archaea</taxon>
        <taxon>Methanobacteriati</taxon>
        <taxon>Methanobacteriota</taxon>
        <taxon>Stenosarchaea group</taxon>
        <taxon>Halobacteria</taxon>
        <taxon>Halobacteriales</taxon>
        <taxon>Haloferacaceae</taxon>
        <taxon>Haloplanus</taxon>
    </lineage>
</organism>
<keyword evidence="2" id="KW-1003">Cell membrane</keyword>
<keyword evidence="4 6" id="KW-1133">Transmembrane helix</keyword>
<keyword evidence="5 6" id="KW-0472">Membrane</keyword>
<feature type="transmembrane region" description="Helical" evidence="6">
    <location>
        <begin position="39"/>
        <end position="63"/>
    </location>
</feature>
<evidence type="ECO:0000256" key="6">
    <source>
        <dbReference type="SAM" id="Phobius"/>
    </source>
</evidence>
<evidence type="ECO:0000313" key="8">
    <source>
        <dbReference type="Proteomes" id="UP000428325"/>
    </source>
</evidence>
<dbReference type="EMBL" id="CP034345">
    <property type="protein sequence ID" value="QGX96732.1"/>
    <property type="molecule type" value="Genomic_DNA"/>
</dbReference>
<dbReference type="AlphaFoldDB" id="A0A6B9FA86"/>
<dbReference type="KEGG" id="hra:EI982_17615"/>
<dbReference type="Pfam" id="PF13440">
    <property type="entry name" value="Polysacc_synt_3"/>
    <property type="match status" value="1"/>
</dbReference>
<evidence type="ECO:0000256" key="4">
    <source>
        <dbReference type="ARBA" id="ARBA00022989"/>
    </source>
</evidence>
<feature type="transmembrane region" description="Helical" evidence="6">
    <location>
        <begin position="315"/>
        <end position="334"/>
    </location>
</feature>
<reference evidence="7 8" key="1">
    <citation type="submission" date="2018-12" db="EMBL/GenBank/DDBJ databases">
        <title>Complete genome sequence of Haloplanus rallus MBLA0036.</title>
        <authorList>
            <person name="Nam Y.-d."/>
            <person name="Kang J."/>
            <person name="Chung W.-H."/>
            <person name="Park Y.S."/>
        </authorList>
    </citation>
    <scope>NUCLEOTIDE SEQUENCE [LARGE SCALE GENOMIC DNA]</scope>
    <source>
        <strain evidence="7 8">MBLA0036</strain>
    </source>
</reference>
<dbReference type="CDD" id="cd13128">
    <property type="entry name" value="MATE_Wzx_like"/>
    <property type="match status" value="1"/>
</dbReference>
<evidence type="ECO:0000256" key="2">
    <source>
        <dbReference type="ARBA" id="ARBA00022475"/>
    </source>
</evidence>
<feature type="transmembrane region" description="Helical" evidence="6">
    <location>
        <begin position="440"/>
        <end position="462"/>
    </location>
</feature>
<dbReference type="OrthoDB" id="112053at2157"/>
<dbReference type="InterPro" id="IPR050833">
    <property type="entry name" value="Poly_Biosynth_Transport"/>
</dbReference>
<evidence type="ECO:0000256" key="1">
    <source>
        <dbReference type="ARBA" id="ARBA00004651"/>
    </source>
</evidence>
<protein>
    <submittedName>
        <fullName evidence="7">Flippase</fullName>
    </submittedName>
</protein>
<dbReference type="PANTHER" id="PTHR30250">
    <property type="entry name" value="PST FAMILY PREDICTED COLANIC ACID TRANSPORTER"/>
    <property type="match status" value="1"/>
</dbReference>
<dbReference type="PANTHER" id="PTHR30250:SF28">
    <property type="entry name" value="POLYSACCHARIDE BIOSYNTHESIS PROTEIN"/>
    <property type="match status" value="1"/>
</dbReference>
<evidence type="ECO:0000256" key="3">
    <source>
        <dbReference type="ARBA" id="ARBA00022692"/>
    </source>
</evidence>
<evidence type="ECO:0000313" key="7">
    <source>
        <dbReference type="EMBL" id="QGX96732.1"/>
    </source>
</evidence>
<accession>A0A6B9FA86</accession>
<sequence length="483" mass="51314">MRLGQTSVVFFLARLLASAIGFVATLYIARLLGAAPLGIYHLGIGLVSWLAIAGKIGVSGAISKRVSEGDEQGEYTVAGAVLVGSLFVVVAAGVLLFRARVNAYVGYPAAGFVVAILFATLAYSVVRSVLTGLHLVHISGILSPVKIGGRSLLQILAVVSSLGVAGLFWGHLAGIGLVLAVGLFIAVRNLPSLGVPRKRHFHSLLEFAKFSWLGSLQSRMFNYTDVIVLGFFVSSSLIGIYSVAWNVAQFLILFSGALSSTLFPEMSELSAQHDPQAAANVVEESLAYGGLFLIPGVFGGALLGDRILQLYGPEFTQGTAVLFVLIVANLFMGYQNQLLNALNAVDRPELSFRVNTAFVGVNLSFNVLLVYLYGWLGAAVATAGSVAISLVLAYWYLSGIVSFDLPIGEILRQGGAGTIMAAVVYIGLTVEDTYHLLNHNLATVLVLVGLGAGVYFATLLVLSTRFRSTVRRNLPPLEPYLSW</sequence>
<feature type="transmembrane region" description="Helical" evidence="6">
    <location>
        <begin position="354"/>
        <end position="373"/>
    </location>
</feature>
<keyword evidence="8" id="KW-1185">Reference proteome</keyword>
<feature type="transmembrane region" description="Helical" evidence="6">
    <location>
        <begin position="220"/>
        <end position="241"/>
    </location>
</feature>
<gene>
    <name evidence="7" type="ORF">EI982_17615</name>
</gene>
<feature type="transmembrane region" description="Helical" evidence="6">
    <location>
        <begin position="379"/>
        <end position="398"/>
    </location>
</feature>
<dbReference type="GO" id="GO:0005886">
    <property type="term" value="C:plasma membrane"/>
    <property type="evidence" value="ECO:0007669"/>
    <property type="project" value="UniProtKB-SubCell"/>
</dbReference>
<evidence type="ECO:0000256" key="5">
    <source>
        <dbReference type="ARBA" id="ARBA00023136"/>
    </source>
</evidence>
<feature type="transmembrane region" description="Helical" evidence="6">
    <location>
        <begin position="109"/>
        <end position="130"/>
    </location>
</feature>
<feature type="transmembrane region" description="Helical" evidence="6">
    <location>
        <begin position="75"/>
        <end position="97"/>
    </location>
</feature>
<keyword evidence="3 6" id="KW-0812">Transmembrane</keyword>
<feature type="transmembrane region" description="Helical" evidence="6">
    <location>
        <begin position="12"/>
        <end position="33"/>
    </location>
</feature>
<dbReference type="Proteomes" id="UP000428325">
    <property type="component" value="Chromosome"/>
</dbReference>
<name>A0A6B9FA86_9EURY</name>
<feature type="transmembrane region" description="Helical" evidence="6">
    <location>
        <begin position="175"/>
        <end position="195"/>
    </location>
</feature>
<proteinExistence type="predicted"/>
<feature type="transmembrane region" description="Helical" evidence="6">
    <location>
        <begin position="285"/>
        <end position="303"/>
    </location>
</feature>
<comment type="subcellular location">
    <subcellularLocation>
        <location evidence="1">Cell membrane</location>
        <topology evidence="1">Multi-pass membrane protein</topology>
    </subcellularLocation>
</comment>